<dbReference type="RefSeq" id="WP_284305674.1">
    <property type="nucleotide sequence ID" value="NZ_BSUO01000001.1"/>
</dbReference>
<keyword evidence="6" id="KW-1185">Reference proteome</keyword>
<evidence type="ECO:0000259" key="4">
    <source>
        <dbReference type="Pfam" id="PF01361"/>
    </source>
</evidence>
<organism evidence="5 6">
    <name type="scientific">Mobilicoccus caccae</name>
    <dbReference type="NCBI Taxonomy" id="1859295"/>
    <lineage>
        <taxon>Bacteria</taxon>
        <taxon>Bacillati</taxon>
        <taxon>Actinomycetota</taxon>
        <taxon>Actinomycetes</taxon>
        <taxon>Micrococcales</taxon>
        <taxon>Dermatophilaceae</taxon>
        <taxon>Mobilicoccus</taxon>
    </lineage>
</organism>
<gene>
    <name evidence="5" type="ORF">GCM10025883_42780</name>
</gene>
<sequence length="78" mass="8177">MPLVEVTLTTGRSPAQVRSMISGVTQALVDADIAPKDTIRVVVREIPAEHFAAGDVTIAERRAGTSNPSDPQKGADHG</sequence>
<accession>A0ABQ6IWA5</accession>
<feature type="region of interest" description="Disordered" evidence="3">
    <location>
        <begin position="57"/>
        <end position="78"/>
    </location>
</feature>
<evidence type="ECO:0000256" key="2">
    <source>
        <dbReference type="ARBA" id="ARBA00023235"/>
    </source>
</evidence>
<reference evidence="6" key="1">
    <citation type="journal article" date="2019" name="Int. J. Syst. Evol. Microbiol.">
        <title>The Global Catalogue of Microorganisms (GCM) 10K type strain sequencing project: providing services to taxonomists for standard genome sequencing and annotation.</title>
        <authorList>
            <consortium name="The Broad Institute Genomics Platform"/>
            <consortium name="The Broad Institute Genome Sequencing Center for Infectious Disease"/>
            <person name="Wu L."/>
            <person name="Ma J."/>
        </authorList>
    </citation>
    <scope>NUCLEOTIDE SEQUENCE [LARGE SCALE GENOMIC DNA]</scope>
    <source>
        <strain evidence="6">NBRC 113072</strain>
    </source>
</reference>
<dbReference type="Proteomes" id="UP001157126">
    <property type="component" value="Unassembled WGS sequence"/>
</dbReference>
<dbReference type="EMBL" id="BSUO01000001">
    <property type="protein sequence ID" value="GMA42233.1"/>
    <property type="molecule type" value="Genomic_DNA"/>
</dbReference>
<evidence type="ECO:0000313" key="5">
    <source>
        <dbReference type="EMBL" id="GMA42233.1"/>
    </source>
</evidence>
<dbReference type="InterPro" id="IPR014347">
    <property type="entry name" value="Tautomerase/MIF_sf"/>
</dbReference>
<comment type="caution">
    <text evidence="5">The sequence shown here is derived from an EMBL/GenBank/DDBJ whole genome shotgun (WGS) entry which is preliminary data.</text>
</comment>
<evidence type="ECO:0000313" key="6">
    <source>
        <dbReference type="Proteomes" id="UP001157126"/>
    </source>
</evidence>
<protein>
    <recommendedName>
        <fullName evidence="4">4-oxalocrotonate tautomerase-like domain-containing protein</fullName>
    </recommendedName>
</protein>
<dbReference type="Pfam" id="PF01361">
    <property type="entry name" value="Tautomerase"/>
    <property type="match status" value="1"/>
</dbReference>
<evidence type="ECO:0000256" key="1">
    <source>
        <dbReference type="ARBA" id="ARBA00006723"/>
    </source>
</evidence>
<dbReference type="InterPro" id="IPR004370">
    <property type="entry name" value="4-OT-like_dom"/>
</dbReference>
<proteinExistence type="inferred from homology"/>
<dbReference type="PANTHER" id="PTHR35530">
    <property type="entry name" value="TAUTOMERASE-RELATED"/>
    <property type="match status" value="1"/>
</dbReference>
<feature type="domain" description="4-oxalocrotonate tautomerase-like" evidence="4">
    <location>
        <begin position="2"/>
        <end position="60"/>
    </location>
</feature>
<dbReference type="SUPFAM" id="SSF55331">
    <property type="entry name" value="Tautomerase/MIF"/>
    <property type="match status" value="1"/>
</dbReference>
<evidence type="ECO:0000256" key="3">
    <source>
        <dbReference type="SAM" id="MobiDB-lite"/>
    </source>
</evidence>
<comment type="similarity">
    <text evidence="1">Belongs to the 4-oxalocrotonate tautomerase family.</text>
</comment>
<name>A0ABQ6IWA5_9MICO</name>
<dbReference type="Gene3D" id="3.30.429.10">
    <property type="entry name" value="Macrophage Migration Inhibitory Factor"/>
    <property type="match status" value="1"/>
</dbReference>
<dbReference type="PANTHER" id="PTHR35530:SF1">
    <property type="entry name" value="2-HYDROXYMUCONATE TAUTOMERASE"/>
    <property type="match status" value="1"/>
</dbReference>
<keyword evidence="2" id="KW-0413">Isomerase</keyword>